<name>A0A1Y2C6F9_9FUNG</name>
<organism evidence="2 3">
    <name type="scientific">Rhizoclosmatium globosum</name>
    <dbReference type="NCBI Taxonomy" id="329046"/>
    <lineage>
        <taxon>Eukaryota</taxon>
        <taxon>Fungi</taxon>
        <taxon>Fungi incertae sedis</taxon>
        <taxon>Chytridiomycota</taxon>
        <taxon>Chytridiomycota incertae sedis</taxon>
        <taxon>Chytridiomycetes</taxon>
        <taxon>Chytridiales</taxon>
        <taxon>Chytriomycetaceae</taxon>
        <taxon>Rhizoclosmatium</taxon>
    </lineage>
</organism>
<sequence>MKRNSSPTPKSDAKRMRLPELDKLTQTLPGSAAEVEQRTASLSLPRRKAFAAQLAAKHRSNEATLKLARELLTTRPLEDAIPVLKENLEIAEDADDADWDVVENTTETKLMAPQSDAAKRMHLRLIGIFMAIALKHEQTLREILAHPSSAFKQNVKKALDAIEKEQLRAAQSPNPFDEFNAYFDAIRNAPLFAPSHSIKSRNEMWAAFEPSSKVYHAGMKKDKEIDLEWVERLPWYSGKVKSITNDDALKVHVTKLLLDCAVSHPPITATEKDENNVTVVVPVIPKLVIKNLKELLQFDTARTVSLFTATFIQKKSKYEKFDREDLTPPAFYSGATIEALFATDLRFWNDVNTDYMSALTPLFHVLEMSASTPGSAFVQSGYSYLHHLLQANLTFSILSHLVNEATRIISNRIEFGLKRFQETSRFPSTWKTEITNGLALISKMLDILISRVKKAATQESKLQLQRNLEDYLTAAITNVSNVLTSLFSSVNLLPFENIKYIFQSINVLKSFLMDIFYFPLLTAATDHQQLTLHVFTHAVILFNAACRDPVDKYVHKQLVTRTFNSLKSTLQPTPVSKYPKFETEAPYSGLVRSETAGSVVVDFLMQHSDWKLYFEVQPWMYTGIEQLFTKESREKYWPGTDALEEWVLDRRDITTVIYALKVFYPVALHPNRINADGCLVILDLMERMKNMSAEKVPAVWMDMALKQLKPMLDTKVEGVRKLLTDNLKQSTIDKRVAAIGALVAASFVGKDVDEVIETYGLVFTRTKNEMRINMDSIYETINRVDDNFYVQSATIAQAETLVGLFDALMQNNFSSVSVSPRVSRLIESFADECLHRYINTPSHPFFRFGIERYWKSDIHNHGSSAELPFDIYLTNPQYNAELEPELEKLLRKAATRGFELWKAVKPEEAKDVEKVRSFETSVQDSAEYFGLFLIEEGQEERVVNEVVGMVRDKFESLVKETGEQIEFMDSICGHNIHLAMCKALGARWSKSTLLNNYFDHCVQVLRNADKVKKCPEDVFEWDSEECQRAESYLEVSCKKATKEYVDRFMDLKLRSTSATSEATSLYQSFKRNDYKNREAVVVDLIRRSPSGSALHIGPVLQFILRHRPDLLTLEHLKTKSALIGVFNQQNKTAKIEITLNPQRKVTPIPLGALLGWQTMALTERYQSDALDKSLPMNERVLATSRMINMSHVSVFEVATFLCSALLPSRVKEAVLMFLPKMDEPASTIDLLLSPIFLESNLSRTAIFSLKNTIQFLPDDKLVNVLTGLVPPPEGNRPTSKFNTFKEIIRVIAEYVHIPRVFDLLLELWGRDNLHVEVRVVLLQQIISLLSHDDETVNASAWKIVERLATDNETIKTYLEVGAVLLSVRNDDQTRRKKLISYPDVGKYVSGYARIIATAELPDEICDDYATKVLAPSIVLLYNYFVENPEVIKNLRSTQPAVVLDLEARLTGSIAALRDNGFISATNAPSITSTLTPLLLHSANDDQKKNSTDFGCLATVMAECTGQESIEASQVIPTSWTSLSQAIEILVSKMFDLSLLPETRDLYKTRFESLSLIDSFNLPGMAPGIHRDATIRKIDAMMVPILAIESVSEGAKLHFRDLVWARKARFLASHIEWIKSMGKTEKTAIEIVKQLAPEMLFEAVSGGFLEKLEYGVLEETYDSLNKKLVDCGVTESHLVPGLKDIFVQIFEGAEFGANIGGFKSFRNEFRFALLDIIPGKYCGFEELIEFARDVLADDMENERCVERIMGRVTTKINSLLENAKQKDSYKISTHEAALLGKLLDDIGGFSEQAGYDKKSFWYKNYVRCFSSHTLLVLEVASSSAVKLLTHDLTLNMLRVWVECLQGLYSQRARGELSKNGLWSVQYLYSGQFGGPAVQPLLQAIYTAAYNVSFKEDEKATISFLSLFQSSLSLFLYLVPESVGFIYANPGWKPFFNHISRHSGPEIAAIVLQHILNGEIQRLDVSKLGTTMFQGYTESMMLFGRTKKSEIGSDARTPFTTVWEVCAKHTEVWTSKLSLEYNILASGKAVAGIIDSNIPILAQVPTICYMVPIEKISLTDPSFDEVEFVASYIESASCAVTNPRLYLTALVAAGNKATKAEIGPFPDDRRCENLVTQFKIKFSDIVGKTSTKGTGDVQFWNAIPVAYFVDMARVLVDEIAVYFDEKGEGRVANAVKTIAANLLADIPLRGDQTTLHGLLLKENAVMGLNGGGKEVLQVAGLMPLMESLMLAGNRAVYKTSHSYQTRGGKVEVV</sequence>
<keyword evidence="3" id="KW-1185">Reference proteome</keyword>
<dbReference type="EMBL" id="MCGO01000028">
    <property type="protein sequence ID" value="ORY42526.1"/>
    <property type="molecule type" value="Genomic_DNA"/>
</dbReference>
<accession>A0A1Y2C6F9</accession>
<dbReference type="Proteomes" id="UP000193642">
    <property type="component" value="Unassembled WGS sequence"/>
</dbReference>
<comment type="caution">
    <text evidence="2">The sequence shown here is derived from an EMBL/GenBank/DDBJ whole genome shotgun (WGS) entry which is preliminary data.</text>
</comment>
<protein>
    <submittedName>
        <fullName evidence="2">Uncharacterized protein</fullName>
    </submittedName>
</protein>
<reference evidence="2 3" key="1">
    <citation type="submission" date="2016-07" db="EMBL/GenBank/DDBJ databases">
        <title>Pervasive Adenine N6-methylation of Active Genes in Fungi.</title>
        <authorList>
            <consortium name="DOE Joint Genome Institute"/>
            <person name="Mondo S.J."/>
            <person name="Dannebaum R.O."/>
            <person name="Kuo R.C."/>
            <person name="Labutti K."/>
            <person name="Haridas S."/>
            <person name="Kuo A."/>
            <person name="Salamov A."/>
            <person name="Ahrendt S.R."/>
            <person name="Lipzen A."/>
            <person name="Sullivan W."/>
            <person name="Andreopoulos W.B."/>
            <person name="Clum A."/>
            <person name="Lindquist E."/>
            <person name="Daum C."/>
            <person name="Ramamoorthy G.K."/>
            <person name="Gryganskyi A."/>
            <person name="Culley D."/>
            <person name="Magnuson J.K."/>
            <person name="James T.Y."/>
            <person name="O'Malley M.A."/>
            <person name="Stajich J.E."/>
            <person name="Spatafora J.W."/>
            <person name="Visel A."/>
            <person name="Grigoriev I.V."/>
        </authorList>
    </citation>
    <scope>NUCLEOTIDE SEQUENCE [LARGE SCALE GENOMIC DNA]</scope>
    <source>
        <strain evidence="2 3">JEL800</strain>
    </source>
</reference>
<feature type="region of interest" description="Disordered" evidence="1">
    <location>
        <begin position="1"/>
        <end position="33"/>
    </location>
</feature>
<gene>
    <name evidence="2" type="ORF">BCR33DRAFT_718218</name>
</gene>
<proteinExistence type="predicted"/>
<evidence type="ECO:0000256" key="1">
    <source>
        <dbReference type="SAM" id="MobiDB-lite"/>
    </source>
</evidence>
<evidence type="ECO:0000313" key="3">
    <source>
        <dbReference type="Proteomes" id="UP000193642"/>
    </source>
</evidence>
<dbReference type="OrthoDB" id="3009231at2759"/>
<evidence type="ECO:0000313" key="2">
    <source>
        <dbReference type="EMBL" id="ORY42526.1"/>
    </source>
</evidence>
<feature type="compositionally biased region" description="Basic and acidic residues" evidence="1">
    <location>
        <begin position="11"/>
        <end position="23"/>
    </location>
</feature>